<dbReference type="EMBL" id="JXTI01000005">
    <property type="protein sequence ID" value="KWX15620.1"/>
    <property type="molecule type" value="Genomic_DNA"/>
</dbReference>
<feature type="compositionally biased region" description="Polar residues" evidence="1">
    <location>
        <begin position="681"/>
        <end position="696"/>
    </location>
</feature>
<evidence type="ECO:0000313" key="3">
    <source>
        <dbReference type="Proteomes" id="UP000070089"/>
    </source>
</evidence>
<feature type="compositionally biased region" description="Polar residues" evidence="1">
    <location>
        <begin position="1233"/>
        <end position="1246"/>
    </location>
</feature>
<feature type="compositionally biased region" description="Low complexity" evidence="1">
    <location>
        <begin position="1389"/>
        <end position="1413"/>
    </location>
</feature>
<dbReference type="Proteomes" id="UP000070089">
    <property type="component" value="Unassembled WGS sequence"/>
</dbReference>
<protein>
    <submittedName>
        <fullName evidence="2">Uncharacterized protein</fullName>
    </submittedName>
</protein>
<feature type="region of interest" description="Disordered" evidence="1">
    <location>
        <begin position="1357"/>
        <end position="1414"/>
    </location>
</feature>
<proteinExistence type="predicted"/>
<reference evidence="2 3" key="1">
    <citation type="journal article" date="2015" name="Mol. Biochem. Parasitol.">
        <title>Identification of polymorphic genes for use in assemblage B genotyping assays through comparative genomics of multiple assemblage B Giardia duodenalis isolates.</title>
        <authorList>
            <person name="Wielinga C."/>
            <person name="Thompson R.C."/>
            <person name="Monis P."/>
            <person name="Ryan U."/>
        </authorList>
    </citation>
    <scope>NUCLEOTIDE SEQUENCE [LARGE SCALE GENOMIC DNA]</scope>
    <source>
        <strain evidence="2 3">BAH15c1</strain>
    </source>
</reference>
<sequence>MLYRLVVNFLCEARLVDEVPIRSLLEIINHDGTFLYHLMKRLGVDVSSIHNRLYHRSHTKANILSNHEIMLAFIATSGISPTLLPAPKVLYSATKEGVAANLIYQVLRCIYRKRIRQGENYIIKMANYLNALYALRSEPVYQLTGFSKHTSLPSSLVKLSLSTSCISFSIFVAGVHRFLSESGVPCADFLTNFYRFPTTLQHMTRNHAKMQHLLAALGVPLFFSPLAWLSIKDEEPYFDLRLIQIYLIFDKFRGCVSSAVFKKLKTVLFAPRSLDPALPHSMDLLWRDSFHDAQTDLQDGLLAFAKAADLDLNFTDMPNDSDVDQDDSRNNEVSIPVVLSPHNGLTMGEDDCGNTLPKILPHEAEHLMIVLSELPEPSKNVSNQGSGSPTHYREERTYRMRNMDPISATHPIYSDEEHYKLVEARSHKSSAPTYASNVIEEEQCIVNQTEPVDHDFIAGTEMETDQALHTEPPLSTEKQLEHRIQKLLDNAAEFTSDLSEPYELPTPARPENKENSEEDCPTIQERHSSKRKDSYSPPGALHMQVHRIHDDTMRHKSSLPHPCSMSPSAHRLSDECIQRSFRNHHEAITDSEDEVCSTITPDQIREKYHICFVSSPAANAEQTLENIAVPSDAVDPTAKEQNEASDHKQDLCIRYSETEDDGPSLIPPPPPPPVPSISHSANQASSGPNLPQSDNLHFNKIDDRSSTDTQEYDLSEIILKNDSSKVIVPDPCTQTCDADSQESDNFQFNIVATEQGQTQLEYHVNSQDALSGEDFRLARAGLLPQSGSGKITSSPLQTIDSLDTATADRPIEQRACEPPLSHGGTASPSHALAADTILSSQHLDKEAIEAQECYIARFPIKIQKYIRENHLIALSALPPSLLKGQDALPADLTRTFVDANGHLYRLYGLDFIRISVDGSVHVELDEDLESDYRALQASLLTANAIAPLMNHDAQSYQTDVHGDSRQLSTPPSNPPPAEQPASTDFLVPQYLANYEEPSASERKPNDDSLPPIQTLCVALPTSNVPISTRSDSPHILFKHTNILQKALPAEAEAALNNALRSPLTEKPKPTFDEHLDQENTHLSPNNDIIVPLVCLDDLGDAGEVFLDAEIADPLTRSNHVVVQDISLPTDLDDHEACSAADGPSSVFSAQSMRKSIGISSASSKRSLNPMLSISSYISRPNSSHVDREVPCAHDMTELAIAITEVPNDPIMNPVESPTTDRLVTAHGPRRSPEQNASVTPDPSTVCMSDEQSRPSTSSVAFTFATETQTVPLFDLTPQIQLENLLTSKFMDQFIDSYLKKLQFKMPSMDKCIAANADIDINVAKEDETSPATKRLGTTSSLKQKLNQYVRSANYKTKARNDTATTASQEMKTKTQPIQRQAISQHTIRAAHLSTPTSTSTSTKHAPSSSATTHTAEKPFPLALCNLSKEQMGLYHQINDGAHLNDNSPQLNRKLRSNKLTFSVPIRSPVQRFMYTLKCLNMDSTRVGSEVTLFSVLRNNNSGFYLGIYARQYIVFRVEVSDIYKIERNLCQVYLHFRRAFIATGDSLLFVHLDLLDNRSAQSFVKDLTAAVEIVRPLISER</sequence>
<name>A0A132NZY1_GIAIN</name>
<dbReference type="OrthoDB" id="10615192at2759"/>
<feature type="compositionally biased region" description="Polar residues" evidence="1">
    <location>
        <begin position="1361"/>
        <end position="1386"/>
    </location>
</feature>
<feature type="region of interest" description="Disordered" evidence="1">
    <location>
        <begin position="955"/>
        <end position="982"/>
    </location>
</feature>
<feature type="region of interest" description="Disordered" evidence="1">
    <location>
        <begin position="494"/>
        <end position="537"/>
    </location>
</feature>
<organism evidence="2 3">
    <name type="scientific">Giardia duodenalis assemblage B</name>
    <dbReference type="NCBI Taxonomy" id="1394984"/>
    <lineage>
        <taxon>Eukaryota</taxon>
        <taxon>Metamonada</taxon>
        <taxon>Diplomonadida</taxon>
        <taxon>Hexamitidae</taxon>
        <taxon>Giardiinae</taxon>
        <taxon>Giardia</taxon>
    </lineage>
</organism>
<evidence type="ECO:0000256" key="1">
    <source>
        <dbReference type="SAM" id="MobiDB-lite"/>
    </source>
</evidence>
<feature type="compositionally biased region" description="Basic and acidic residues" evidence="1">
    <location>
        <begin position="524"/>
        <end position="534"/>
    </location>
</feature>
<comment type="caution">
    <text evidence="2">The sequence shown here is derived from an EMBL/GenBank/DDBJ whole genome shotgun (WGS) entry which is preliminary data.</text>
</comment>
<feature type="compositionally biased region" description="Basic and acidic residues" evidence="1">
    <location>
        <begin position="697"/>
        <end position="706"/>
    </location>
</feature>
<dbReference type="VEuPathDB" id="GiardiaDB:QR46_0340"/>
<feature type="region of interest" description="Disordered" evidence="1">
    <location>
        <begin position="631"/>
        <end position="650"/>
    </location>
</feature>
<feature type="region of interest" description="Disordered" evidence="1">
    <location>
        <begin position="658"/>
        <end position="709"/>
    </location>
</feature>
<gene>
    <name evidence="2" type="ORF">QR46_0340</name>
</gene>
<feature type="region of interest" description="Disordered" evidence="1">
    <location>
        <begin position="1209"/>
        <end position="1252"/>
    </location>
</feature>
<evidence type="ECO:0000313" key="2">
    <source>
        <dbReference type="EMBL" id="KWX15620.1"/>
    </source>
</evidence>
<feature type="compositionally biased region" description="Basic and acidic residues" evidence="1">
    <location>
        <begin position="637"/>
        <end position="650"/>
    </location>
</feature>
<accession>A0A132NZY1</accession>
<feature type="compositionally biased region" description="Pro residues" evidence="1">
    <location>
        <begin position="665"/>
        <end position="675"/>
    </location>
</feature>